<sequence length="51" mass="5871">LRGLLVVRHNHHRVQHRILDGVAEYFALNEEEKQRIAGGENMKKLKGRPVG</sequence>
<dbReference type="Proteomes" id="UP000007800">
    <property type="component" value="Unassembled WGS sequence"/>
</dbReference>
<feature type="non-terminal residue" evidence="1">
    <location>
        <position position="51"/>
    </location>
</feature>
<name>C5KG13_PERM5</name>
<dbReference type="AlphaFoldDB" id="C5KG13"/>
<organism evidence="2">
    <name type="scientific">Perkinsus marinus (strain ATCC 50983 / TXsc)</name>
    <dbReference type="NCBI Taxonomy" id="423536"/>
    <lineage>
        <taxon>Eukaryota</taxon>
        <taxon>Sar</taxon>
        <taxon>Alveolata</taxon>
        <taxon>Perkinsozoa</taxon>
        <taxon>Perkinsea</taxon>
        <taxon>Perkinsida</taxon>
        <taxon>Perkinsidae</taxon>
        <taxon>Perkinsus</taxon>
    </lineage>
</organism>
<protein>
    <submittedName>
        <fullName evidence="1">Uncharacterized protein</fullName>
    </submittedName>
</protein>
<dbReference type="InParanoid" id="C5KG13"/>
<dbReference type="RefSeq" id="XP_002784781.1">
    <property type="nucleotide sequence ID" value="XM_002784735.1"/>
</dbReference>
<reference evidence="1 2" key="1">
    <citation type="submission" date="2008-07" db="EMBL/GenBank/DDBJ databases">
        <authorList>
            <person name="El-Sayed N."/>
            <person name="Caler E."/>
            <person name="Inman J."/>
            <person name="Amedeo P."/>
            <person name="Hass B."/>
            <person name="Wortman J."/>
        </authorList>
    </citation>
    <scope>NUCLEOTIDE SEQUENCE [LARGE SCALE GENOMIC DNA]</scope>
    <source>
        <strain evidence="2">ATCC 50983 / TXsc</strain>
    </source>
</reference>
<keyword evidence="2" id="KW-1185">Reference proteome</keyword>
<accession>C5KG13</accession>
<evidence type="ECO:0000313" key="1">
    <source>
        <dbReference type="EMBL" id="EER16577.1"/>
    </source>
</evidence>
<gene>
    <name evidence="1" type="ORF">Pmar_PMAR017465</name>
</gene>
<proteinExistence type="predicted"/>
<dbReference type="EMBL" id="GG672895">
    <property type="protein sequence ID" value="EER16577.1"/>
    <property type="molecule type" value="Genomic_DNA"/>
</dbReference>
<evidence type="ECO:0000313" key="2">
    <source>
        <dbReference type="Proteomes" id="UP000007800"/>
    </source>
</evidence>
<feature type="non-terminal residue" evidence="1">
    <location>
        <position position="1"/>
    </location>
</feature>
<dbReference type="GeneID" id="9063660"/>